<evidence type="ECO:0000313" key="9">
    <source>
        <dbReference type="Proteomes" id="UP000281647"/>
    </source>
</evidence>
<protein>
    <submittedName>
        <fullName evidence="8">2Fe-2S iron-sulfur cluster binding domain-containing protein</fullName>
    </submittedName>
</protein>
<dbReference type="Gene3D" id="1.10.150.120">
    <property type="entry name" value="[2Fe-2S]-binding domain"/>
    <property type="match status" value="1"/>
</dbReference>
<comment type="caution">
    <text evidence="8">The sequence shown here is derived from an EMBL/GenBank/DDBJ whole genome shotgun (WGS) entry which is preliminary data.</text>
</comment>
<keyword evidence="1" id="KW-0001">2Fe-2S</keyword>
<dbReference type="Gene3D" id="3.30.530.20">
    <property type="match status" value="1"/>
</dbReference>
<keyword evidence="2" id="KW-0479">Metal-binding</keyword>
<dbReference type="Pfam" id="PF00111">
    <property type="entry name" value="Fer2"/>
    <property type="match status" value="1"/>
</dbReference>
<dbReference type="PROSITE" id="PS00197">
    <property type="entry name" value="2FE2S_FER_1"/>
    <property type="match status" value="1"/>
</dbReference>
<dbReference type="InterPro" id="IPR051452">
    <property type="entry name" value="Diverse_Oxidoreductases"/>
</dbReference>
<dbReference type="InterPro" id="IPR023393">
    <property type="entry name" value="START-like_dom_sf"/>
</dbReference>
<evidence type="ECO:0000256" key="3">
    <source>
        <dbReference type="ARBA" id="ARBA00023002"/>
    </source>
</evidence>
<evidence type="ECO:0000313" key="8">
    <source>
        <dbReference type="EMBL" id="RUM96579.1"/>
    </source>
</evidence>
<evidence type="ECO:0000256" key="1">
    <source>
        <dbReference type="ARBA" id="ARBA00022714"/>
    </source>
</evidence>
<dbReference type="InterPro" id="IPR002888">
    <property type="entry name" value="2Fe-2S-bd"/>
</dbReference>
<keyword evidence="5" id="KW-0411">Iron-sulfur</keyword>
<dbReference type="Gene3D" id="3.10.20.30">
    <property type="match status" value="1"/>
</dbReference>
<dbReference type="RefSeq" id="WP_128627858.1">
    <property type="nucleotide sequence ID" value="NZ_RKST01000018.1"/>
</dbReference>
<dbReference type="PANTHER" id="PTHR44379:SF8">
    <property type="entry name" value="XANTHINE DEHYDROGENASE IRON-SULFUR-BINDING SUBUNIT XDHC-RELATED"/>
    <property type="match status" value="1"/>
</dbReference>
<sequence length="408" mass="42684">MNTVTLTVNGKPASATIEPRTHLADFLRETQNLTGTHIGCEHGVCGACTLLVDGVPTRSCITYAVACQQAEVTTVEGLDNDDIAAELRTAFSKEHGLQCGYCTPGMIVSARDVVLRMDAPSEHDIRIAMSGNLCRCTGYVGIVRAIQGVITARRARGIAAIPDGNRKILGPAGSGHAVPTTNGAEPRARVSSGPADTQARAQAAKPVSRPDADWKPQTTFTQGFTVAHPVDVVWDFFGNIGEVASCLPGASLAGEPVDGHVEGQIRVKVGPIAAEFQGVADVTRDDATRTGTISGSGKDKRSNSATRGLIGYAVRPGDAPGKTKVDVSIGYTLTGMLAQFGRSGLVQDVAGRLIAAFVQNLEAKLAHREQGQGGEAPPVITELDAGSLVSSVVFGRLKQFFASLFGRR</sequence>
<gene>
    <name evidence="8" type="ORF">EET67_17640</name>
</gene>
<evidence type="ECO:0000256" key="4">
    <source>
        <dbReference type="ARBA" id="ARBA00023004"/>
    </source>
</evidence>
<reference evidence="8 9" key="1">
    <citation type="submission" date="2018-11" db="EMBL/GenBank/DDBJ databases">
        <title>Pseudaminobacter arsenicus sp. nov., an arsenic-resistant bacterium isolated from arsenic-rich aquifers.</title>
        <authorList>
            <person name="Mu Y."/>
        </authorList>
    </citation>
    <scope>NUCLEOTIDE SEQUENCE [LARGE SCALE GENOMIC DNA]</scope>
    <source>
        <strain evidence="8 9">CB3</strain>
    </source>
</reference>
<evidence type="ECO:0000259" key="7">
    <source>
        <dbReference type="PROSITE" id="PS51085"/>
    </source>
</evidence>
<keyword evidence="9" id="KW-1185">Reference proteome</keyword>
<dbReference type="OrthoDB" id="8417304at2"/>
<keyword evidence="4" id="KW-0408">Iron</keyword>
<organism evidence="8 9">
    <name type="scientific">Borborobacter arsenicus</name>
    <dbReference type="NCBI Taxonomy" id="1851146"/>
    <lineage>
        <taxon>Bacteria</taxon>
        <taxon>Pseudomonadati</taxon>
        <taxon>Pseudomonadota</taxon>
        <taxon>Alphaproteobacteria</taxon>
        <taxon>Hyphomicrobiales</taxon>
        <taxon>Phyllobacteriaceae</taxon>
        <taxon>Borborobacter</taxon>
    </lineage>
</organism>
<dbReference type="InterPro" id="IPR036884">
    <property type="entry name" value="2Fe-2S-bd_dom_sf"/>
</dbReference>
<name>A0A432V2Z4_9HYPH</name>
<dbReference type="PROSITE" id="PS51085">
    <property type="entry name" value="2FE2S_FER_2"/>
    <property type="match status" value="1"/>
</dbReference>
<dbReference type="InterPro" id="IPR001041">
    <property type="entry name" value="2Fe-2S_ferredoxin-type"/>
</dbReference>
<dbReference type="AlphaFoldDB" id="A0A432V2Z4"/>
<dbReference type="SUPFAM" id="SSF54292">
    <property type="entry name" value="2Fe-2S ferredoxin-like"/>
    <property type="match status" value="1"/>
</dbReference>
<dbReference type="InterPro" id="IPR036010">
    <property type="entry name" value="2Fe-2S_ferredoxin-like_sf"/>
</dbReference>
<feature type="domain" description="2Fe-2S ferredoxin-type" evidence="7">
    <location>
        <begin position="2"/>
        <end position="78"/>
    </location>
</feature>
<dbReference type="SUPFAM" id="SSF47741">
    <property type="entry name" value="CO dehydrogenase ISP C-domain like"/>
    <property type="match status" value="1"/>
</dbReference>
<dbReference type="FunFam" id="3.10.20.30:FF:000020">
    <property type="entry name" value="Xanthine dehydrogenase iron-sulfur subunit"/>
    <property type="match status" value="1"/>
</dbReference>
<dbReference type="SUPFAM" id="SSF55961">
    <property type="entry name" value="Bet v1-like"/>
    <property type="match status" value="1"/>
</dbReference>
<feature type="region of interest" description="Disordered" evidence="6">
    <location>
        <begin position="170"/>
        <end position="215"/>
    </location>
</feature>
<accession>A0A432V2Z4</accession>
<dbReference type="GO" id="GO:0051537">
    <property type="term" value="F:2 iron, 2 sulfur cluster binding"/>
    <property type="evidence" value="ECO:0007669"/>
    <property type="project" value="UniProtKB-KW"/>
</dbReference>
<dbReference type="GO" id="GO:0016491">
    <property type="term" value="F:oxidoreductase activity"/>
    <property type="evidence" value="ECO:0007669"/>
    <property type="project" value="UniProtKB-KW"/>
</dbReference>
<evidence type="ECO:0000256" key="6">
    <source>
        <dbReference type="SAM" id="MobiDB-lite"/>
    </source>
</evidence>
<evidence type="ECO:0000256" key="5">
    <source>
        <dbReference type="ARBA" id="ARBA00023014"/>
    </source>
</evidence>
<proteinExistence type="predicted"/>
<dbReference type="CDD" id="cd07823">
    <property type="entry name" value="SRPBCC_5"/>
    <property type="match status" value="1"/>
</dbReference>
<keyword evidence="3" id="KW-0560">Oxidoreductase</keyword>
<evidence type="ECO:0000256" key="2">
    <source>
        <dbReference type="ARBA" id="ARBA00022723"/>
    </source>
</evidence>
<dbReference type="CDD" id="cd00207">
    <property type="entry name" value="fer2"/>
    <property type="match status" value="1"/>
</dbReference>
<dbReference type="Pfam" id="PF01799">
    <property type="entry name" value="Fer2_2"/>
    <property type="match status" value="1"/>
</dbReference>
<dbReference type="GO" id="GO:0046872">
    <property type="term" value="F:metal ion binding"/>
    <property type="evidence" value="ECO:0007669"/>
    <property type="project" value="UniProtKB-KW"/>
</dbReference>
<dbReference type="EMBL" id="RKST01000018">
    <property type="protein sequence ID" value="RUM96579.1"/>
    <property type="molecule type" value="Genomic_DNA"/>
</dbReference>
<dbReference type="InterPro" id="IPR012675">
    <property type="entry name" value="Beta-grasp_dom_sf"/>
</dbReference>
<dbReference type="InterPro" id="IPR010419">
    <property type="entry name" value="CO_DH_gsu"/>
</dbReference>
<dbReference type="InterPro" id="IPR006058">
    <property type="entry name" value="2Fe2S_fd_BS"/>
</dbReference>
<dbReference type="Pfam" id="PF06240">
    <property type="entry name" value="COXG"/>
    <property type="match status" value="1"/>
</dbReference>
<dbReference type="Proteomes" id="UP000281647">
    <property type="component" value="Unassembled WGS sequence"/>
</dbReference>
<dbReference type="PANTHER" id="PTHR44379">
    <property type="entry name" value="OXIDOREDUCTASE WITH IRON-SULFUR SUBUNIT"/>
    <property type="match status" value="1"/>
</dbReference>